<protein>
    <submittedName>
        <fullName evidence="1">Uncharacterized protein</fullName>
    </submittedName>
</protein>
<accession>A0A1L9P0Y3</accession>
<proteinExistence type="predicted"/>
<name>A0A1L9P0Y3_9RHOB</name>
<evidence type="ECO:0000313" key="2">
    <source>
        <dbReference type="Proteomes" id="UP000184514"/>
    </source>
</evidence>
<dbReference type="Proteomes" id="UP000184514">
    <property type="component" value="Unassembled WGS sequence"/>
</dbReference>
<evidence type="ECO:0000313" key="1">
    <source>
        <dbReference type="EMBL" id="OJI95152.1"/>
    </source>
</evidence>
<organism evidence="1 2">
    <name type="scientific">Planktotalea frisia</name>
    <dbReference type="NCBI Taxonomy" id="696762"/>
    <lineage>
        <taxon>Bacteria</taxon>
        <taxon>Pseudomonadati</taxon>
        <taxon>Pseudomonadota</taxon>
        <taxon>Alphaproteobacteria</taxon>
        <taxon>Rhodobacterales</taxon>
        <taxon>Paracoccaceae</taxon>
        <taxon>Planktotalea</taxon>
    </lineage>
</organism>
<dbReference type="AlphaFoldDB" id="A0A1L9P0Y3"/>
<keyword evidence="2" id="KW-1185">Reference proteome</keyword>
<sequence length="64" mass="7016">MNTKLSAVSDKRMDLTCSACGHKFSYKIADLILTTSDDITAHEVRQRAVCRGCGVGGHNTYRLV</sequence>
<comment type="caution">
    <text evidence="1">The sequence shown here is derived from an EMBL/GenBank/DDBJ whole genome shotgun (WGS) entry which is preliminary data.</text>
</comment>
<gene>
    <name evidence="1" type="ORF">PFRI_06050</name>
</gene>
<dbReference type="EMBL" id="MLCB01000053">
    <property type="protein sequence ID" value="OJI95152.1"/>
    <property type="molecule type" value="Genomic_DNA"/>
</dbReference>
<reference evidence="1 2" key="1">
    <citation type="submission" date="2016-10" db="EMBL/GenBank/DDBJ databases">
        <title>Genome sequence of Planktotalea frisia SH6-1.</title>
        <authorList>
            <person name="Poehlein A."/>
            <person name="Bakenhus I."/>
            <person name="Voget S."/>
            <person name="Brinkhoff T."/>
            <person name="Simon M."/>
        </authorList>
    </citation>
    <scope>NUCLEOTIDE SEQUENCE [LARGE SCALE GENOMIC DNA]</scope>
    <source>
        <strain evidence="1 2">SH6-1</strain>
    </source>
</reference>